<dbReference type="PANTHER" id="PTHR43465">
    <property type="entry name" value="DUF1680 DOMAIN PROTEIN (AFU_ORTHOLOGUE AFUA_1G08910)"/>
    <property type="match status" value="1"/>
</dbReference>
<evidence type="ECO:0000259" key="1">
    <source>
        <dbReference type="Pfam" id="PF07944"/>
    </source>
</evidence>
<dbReference type="OrthoDB" id="9757939at2"/>
<name>A0A2M9CIA3_9MICO</name>
<dbReference type="InterPro" id="IPR049049">
    <property type="entry name" value="Beta-AFase-like_GH127_C"/>
</dbReference>
<dbReference type="SUPFAM" id="SSF48208">
    <property type="entry name" value="Six-hairpin glycosidases"/>
    <property type="match status" value="1"/>
</dbReference>
<proteinExistence type="predicted"/>
<organism evidence="4 5">
    <name type="scientific">Diaminobutyricimonas aerilata</name>
    <dbReference type="NCBI Taxonomy" id="1162967"/>
    <lineage>
        <taxon>Bacteria</taxon>
        <taxon>Bacillati</taxon>
        <taxon>Actinomycetota</taxon>
        <taxon>Actinomycetes</taxon>
        <taxon>Micrococcales</taxon>
        <taxon>Microbacteriaceae</taxon>
        <taxon>Diaminobutyricimonas</taxon>
    </lineage>
</organism>
<dbReference type="InterPro" id="IPR049174">
    <property type="entry name" value="Beta-AFase-like"/>
</dbReference>
<evidence type="ECO:0000313" key="4">
    <source>
        <dbReference type="EMBL" id="PJJ71631.1"/>
    </source>
</evidence>
<comment type="caution">
    <text evidence="4">The sequence shown here is derived from an EMBL/GenBank/DDBJ whole genome shotgun (WGS) entry which is preliminary data.</text>
</comment>
<evidence type="ECO:0000259" key="3">
    <source>
        <dbReference type="Pfam" id="PF20737"/>
    </source>
</evidence>
<evidence type="ECO:0000259" key="2">
    <source>
        <dbReference type="Pfam" id="PF20736"/>
    </source>
</evidence>
<dbReference type="Pfam" id="PF20737">
    <property type="entry name" value="Glyco_hydro127C"/>
    <property type="match status" value="1"/>
</dbReference>
<dbReference type="GO" id="GO:0005975">
    <property type="term" value="P:carbohydrate metabolic process"/>
    <property type="evidence" value="ECO:0007669"/>
    <property type="project" value="InterPro"/>
</dbReference>
<dbReference type="RefSeq" id="WP_100363911.1">
    <property type="nucleotide sequence ID" value="NZ_PGFF01000001.1"/>
</dbReference>
<keyword evidence="5" id="KW-1185">Reference proteome</keyword>
<dbReference type="Proteomes" id="UP000228758">
    <property type="component" value="Unassembled WGS sequence"/>
</dbReference>
<dbReference type="PANTHER" id="PTHR43465:SF2">
    <property type="entry name" value="DUF1680 DOMAIN PROTEIN (AFU_ORTHOLOGUE AFUA_1G08910)"/>
    <property type="match status" value="1"/>
</dbReference>
<accession>A0A2M9CIA3</accession>
<dbReference type="AlphaFoldDB" id="A0A2M9CIA3"/>
<reference evidence="4 5" key="1">
    <citation type="submission" date="2017-11" db="EMBL/GenBank/DDBJ databases">
        <title>Genomic Encyclopedia of Archaeal and Bacterial Type Strains, Phase II (KMG-II): From Individual Species to Whole Genera.</title>
        <authorList>
            <person name="Goeker M."/>
        </authorList>
    </citation>
    <scope>NUCLEOTIDE SEQUENCE [LARGE SCALE GENOMIC DNA]</scope>
    <source>
        <strain evidence="4 5">DSM 27393</strain>
    </source>
</reference>
<dbReference type="EMBL" id="PGFF01000001">
    <property type="protein sequence ID" value="PJJ71631.1"/>
    <property type="molecule type" value="Genomic_DNA"/>
</dbReference>
<dbReference type="InterPro" id="IPR012878">
    <property type="entry name" value="Beta-AFase-like_GH127_cat"/>
</dbReference>
<dbReference type="Pfam" id="PF20736">
    <property type="entry name" value="Glyco_hydro127M"/>
    <property type="match status" value="1"/>
</dbReference>
<feature type="domain" description="Non-reducing end beta-L-arabinofuranosidase-like GH127 catalytic" evidence="1">
    <location>
        <begin position="14"/>
        <end position="413"/>
    </location>
</feature>
<dbReference type="InterPro" id="IPR008928">
    <property type="entry name" value="6-hairpin_glycosidase_sf"/>
</dbReference>
<gene>
    <name evidence="4" type="ORF">CLV46_1182</name>
</gene>
<feature type="domain" description="Non-reducing end beta-L-arabinofuranosidase-like GH127 middle" evidence="2">
    <location>
        <begin position="426"/>
        <end position="522"/>
    </location>
</feature>
<evidence type="ECO:0008006" key="6">
    <source>
        <dbReference type="Google" id="ProtNLM"/>
    </source>
</evidence>
<evidence type="ECO:0000313" key="5">
    <source>
        <dbReference type="Proteomes" id="UP000228758"/>
    </source>
</evidence>
<protein>
    <recommendedName>
        <fullName evidence="6">Glycoside hydrolase family 127 protein</fullName>
    </recommendedName>
</protein>
<dbReference type="InterPro" id="IPR049046">
    <property type="entry name" value="Beta-AFase-like_GH127_middle"/>
</dbReference>
<feature type="domain" description="Non-reducing end beta-L-arabinofuranosidase-like GH127 C-terminal" evidence="3">
    <location>
        <begin position="524"/>
        <end position="631"/>
    </location>
</feature>
<dbReference type="Pfam" id="PF07944">
    <property type="entry name" value="Beta-AFase-like_GH127_cat"/>
    <property type="match status" value="1"/>
</dbReference>
<sequence length="635" mass="69981">MPASTRRSSLPITDVVIDDAFWAPRRETVRTATLPQQEHMLRTGGQIEALAHAWKPGDPNEPHVFWESDVAKWIEAASYSLATHPDAALERRVDEVIEALAGAQQEDGYLNTYFTVVRPGERFTDLRDAHELYVAGHLIEAGVAHHAATGKTTLLGIVRRLADLIDREFAPGGAAEGGYDGHEEIELALVKLYRATGERRYLDLAARLIDARGTQPFYFELEAQRRGTPGYFGHVFPDRDAHPQRFREYNQSHLPVREQREVVGHAVRAMYLYSAMADLAQELDDAALRESCERLWDDLTGTKLYVTGGLGADPSIEGFAGPYELPDASGYAETCAAIGLVLWAKRMALLTGEGRYIDVLERALYNAVLSGASADGVCYFYGNPLASDGSVERKEWFGVACCPPNFARLTQSLEYYAYAQGDHEAVVDLFVAGTARFRFDETAVGLRVSTEYPHDGAVRIEIEADAESEFILAVRLPEWARQGAVLRVVGEPLDVGTVLDGGYVRLSRRWSPGDVVELELPMEPRRIWADPRVTSTVGRVALHRGPLVFCLEGVDHDAPLDAISLPRGASFAVARDDALGVDVLVGDGVADEPSGDLYPERPLGRRPIPVRAVPYAAWNNRGRSSMTVWVREAVA</sequence>